<keyword evidence="1" id="KW-0560">Oxidoreductase</keyword>
<dbReference type="EMBL" id="DTDH01000034">
    <property type="protein sequence ID" value="HGT98040.1"/>
    <property type="molecule type" value="Genomic_DNA"/>
</dbReference>
<evidence type="ECO:0000313" key="4">
    <source>
        <dbReference type="EMBL" id="HGT98040.1"/>
    </source>
</evidence>
<dbReference type="InterPro" id="IPR037024">
    <property type="entry name" value="NiFe_Hase_small_N_sf"/>
</dbReference>
<proteinExistence type="predicted"/>
<accession>A0A7J3MX65</accession>
<dbReference type="GO" id="GO:0016491">
    <property type="term" value="F:oxidoreductase activity"/>
    <property type="evidence" value="ECO:0007669"/>
    <property type="project" value="UniProtKB-KW"/>
</dbReference>
<dbReference type="InterPro" id="IPR051349">
    <property type="entry name" value="Hydrogenase_assoc-protein"/>
</dbReference>
<protein>
    <submittedName>
        <fullName evidence="4">Oxidoreductase</fullName>
    </submittedName>
</protein>
<dbReference type="SUPFAM" id="SSF56770">
    <property type="entry name" value="HydA/Nqo6-like"/>
    <property type="match status" value="1"/>
</dbReference>
<dbReference type="AlphaFoldDB" id="A0A7J3MX65"/>
<dbReference type="InterPro" id="IPR006137">
    <property type="entry name" value="NADH_UbQ_OxRdtase-like_20kDa"/>
</dbReference>
<gene>
    <name evidence="3" type="ORF">ENT99_00875</name>
    <name evidence="4" type="ORF">ENU64_01240</name>
</gene>
<evidence type="ECO:0000313" key="3">
    <source>
        <dbReference type="EMBL" id="HFQ78241.1"/>
    </source>
</evidence>
<comment type="caution">
    <text evidence="4">The sequence shown here is derived from an EMBL/GenBank/DDBJ whole genome shotgun (WGS) entry which is preliminary data.</text>
</comment>
<dbReference type="PANTHER" id="PTHR42845">
    <property type="entry name" value="COENZYME F420-REDUCING HYDROGENASE, GAMMA SUBUNIT"/>
    <property type="match status" value="1"/>
</dbReference>
<dbReference type="EMBL" id="DTAU01000017">
    <property type="protein sequence ID" value="HFQ78241.1"/>
    <property type="molecule type" value="Genomic_DNA"/>
</dbReference>
<dbReference type="Pfam" id="PF01058">
    <property type="entry name" value="Oxidored_q6"/>
    <property type="match status" value="1"/>
</dbReference>
<organism evidence="4">
    <name type="scientific">Ignisphaera aggregans</name>
    <dbReference type="NCBI Taxonomy" id="334771"/>
    <lineage>
        <taxon>Archaea</taxon>
        <taxon>Thermoproteota</taxon>
        <taxon>Thermoprotei</taxon>
        <taxon>Desulfurococcales</taxon>
        <taxon>Desulfurococcaceae</taxon>
        <taxon>Ignisphaera</taxon>
    </lineage>
</organism>
<evidence type="ECO:0000259" key="2">
    <source>
        <dbReference type="Pfam" id="PF01058"/>
    </source>
</evidence>
<name>A0A7J3MX65_9CREN</name>
<evidence type="ECO:0000256" key="1">
    <source>
        <dbReference type="ARBA" id="ARBA00023002"/>
    </source>
</evidence>
<sequence>MYGIAIVKATSCSGCINELIYSLTSDLDMIKTYRIDFFLELVDRETIDEVDILFVEGSISSEEQEKLLIDLRKKARIVVALGTCALMGGIHSLRSGSSIDEVKRCVYPEPHLVDVYGDVKPVDQVIHIDFFLPGCPVNSDAVTSFLKKFSLGGLPIHIYESVCGECKRRNISCVMVSKGIACLGPVTVNGCGALCPLFNRGCYGCYGIKSYDIDEHNFSEFIKVLLDKGMDRDSVSTLVKGYSFKLYKKLVGGDV</sequence>
<dbReference type="PANTHER" id="PTHR42845:SF3">
    <property type="entry name" value="CYTOSOLIC NIFE-HYDROGENASE, DELTA SUBUNIT"/>
    <property type="match status" value="1"/>
</dbReference>
<dbReference type="GO" id="GO:0051536">
    <property type="term" value="F:iron-sulfur cluster binding"/>
    <property type="evidence" value="ECO:0007669"/>
    <property type="project" value="InterPro"/>
</dbReference>
<feature type="domain" description="NADH:ubiquinone oxidoreductase-like 20kDa subunit" evidence="2">
    <location>
        <begin position="12"/>
        <end position="148"/>
    </location>
</feature>
<dbReference type="Gene3D" id="3.40.50.700">
    <property type="entry name" value="NADH:ubiquinone oxidoreductase-like, 20kDa subunit"/>
    <property type="match status" value="1"/>
</dbReference>
<reference evidence="4" key="1">
    <citation type="journal article" date="2020" name="mSystems">
        <title>Genome- and Community-Level Interaction Insights into Carbon Utilization and Element Cycling Functions of Hydrothermarchaeota in Hydrothermal Sediment.</title>
        <authorList>
            <person name="Zhou Z."/>
            <person name="Liu Y."/>
            <person name="Xu W."/>
            <person name="Pan J."/>
            <person name="Luo Z.H."/>
            <person name="Li M."/>
        </authorList>
    </citation>
    <scope>NUCLEOTIDE SEQUENCE [LARGE SCALE GENOMIC DNA]</scope>
    <source>
        <strain evidence="3">SpSt-629</strain>
        <strain evidence="4">SpSt-688</strain>
    </source>
</reference>